<protein>
    <recommendedName>
        <fullName evidence="4">Retrotransposon protein, putative, unclassified</fullName>
    </recommendedName>
</protein>
<feature type="compositionally biased region" description="Gly residues" evidence="1">
    <location>
        <begin position="178"/>
        <end position="208"/>
    </location>
</feature>
<evidence type="ECO:0000313" key="2">
    <source>
        <dbReference type="EMBL" id="AAV85749.1"/>
    </source>
</evidence>
<sequence length="493" mass="53967">MATTSEVPDDQINWHADTSEGVFWTYTRLKQISQASCFSSTRFWNAWWDRFEVRIITPVFSMAEKPPASPSSATPGSLKEKIQKLGLPKVDEGNIMAITPEKLIPDQKKDFEAMMQQARDQFLNSFMQTRKGTLVQKYKLRLVADVPGTCSSKDGEVHQAPDGSAQPSDKGAAEGSQGNQGDGSQGNQGHGSQGNQGDGAQGVQGGGANQDSNAAQLQFNNFQDQVNYAVHHASINQSGILTNTLANMVKSMVDGSMVEYQATGPVFLLGGVFPNYRLLITDNQPVVQSIPLNAPSAQPTAPVSALAPAPPPSAPGQIMNPRLLIREQPQHAGQNVNRLTKDQVASMFLPPQHTIVRTQQQPIQQTPPGQQVVQSIQQTLPVQQVVQPVQQMPPRRQVLQPVQQTPLRQQVVQPIQHQGSMNASAAFATPGGQPVQHAANQVVLEHLVHHVQCHAQKFPSRILSRMCIETPVQDRPRYRNDKIDIQIHVLQTL</sequence>
<evidence type="ECO:0000313" key="3">
    <source>
        <dbReference type="Proteomes" id="UP000000763"/>
    </source>
</evidence>
<reference evidence="3" key="2">
    <citation type="journal article" date="2008" name="Nucleic Acids Res.">
        <title>The rice annotation project database (RAP-DB): 2008 update.</title>
        <authorList>
            <consortium name="The rice annotation project (RAP)"/>
        </authorList>
    </citation>
    <scope>GENOME REANNOTATION</scope>
    <source>
        <strain evidence="3">cv. Nipponbare</strain>
    </source>
</reference>
<accession>Q2R6Y9</accession>
<name>Q2R6Y9_ORYSJ</name>
<dbReference type="EMBL" id="AC139171">
    <property type="protein sequence ID" value="AAV85749.1"/>
    <property type="molecule type" value="Genomic_DNA"/>
</dbReference>
<dbReference type="AlphaFoldDB" id="Q2R6Y9"/>
<feature type="region of interest" description="Disordered" evidence="1">
    <location>
        <begin position="150"/>
        <end position="211"/>
    </location>
</feature>
<reference evidence="3" key="1">
    <citation type="journal article" date="2005" name="Nature">
        <title>The map-based sequence of the rice genome.</title>
        <authorList>
            <consortium name="International rice genome sequencing project (IRGSP)"/>
            <person name="Matsumoto T."/>
            <person name="Wu J."/>
            <person name="Kanamori H."/>
            <person name="Katayose Y."/>
            <person name="Fujisawa M."/>
            <person name="Namiki N."/>
            <person name="Mizuno H."/>
            <person name="Yamamoto K."/>
            <person name="Antonio B.A."/>
            <person name="Baba T."/>
            <person name="Sakata K."/>
            <person name="Nagamura Y."/>
            <person name="Aoki H."/>
            <person name="Arikawa K."/>
            <person name="Arita K."/>
            <person name="Bito T."/>
            <person name="Chiden Y."/>
            <person name="Fujitsuka N."/>
            <person name="Fukunaka R."/>
            <person name="Hamada M."/>
            <person name="Harada C."/>
            <person name="Hayashi A."/>
            <person name="Hijishita S."/>
            <person name="Honda M."/>
            <person name="Hosokawa S."/>
            <person name="Ichikawa Y."/>
            <person name="Idonuma A."/>
            <person name="Iijima M."/>
            <person name="Ikeda M."/>
            <person name="Ikeno M."/>
            <person name="Ito K."/>
            <person name="Ito S."/>
            <person name="Ito T."/>
            <person name="Ito Y."/>
            <person name="Ito Y."/>
            <person name="Iwabuchi A."/>
            <person name="Kamiya K."/>
            <person name="Karasawa W."/>
            <person name="Kurita K."/>
            <person name="Katagiri S."/>
            <person name="Kikuta A."/>
            <person name="Kobayashi H."/>
            <person name="Kobayashi N."/>
            <person name="Machita K."/>
            <person name="Maehara T."/>
            <person name="Masukawa M."/>
            <person name="Mizubayashi T."/>
            <person name="Mukai Y."/>
            <person name="Nagasaki H."/>
            <person name="Nagata Y."/>
            <person name="Naito S."/>
            <person name="Nakashima M."/>
            <person name="Nakama Y."/>
            <person name="Nakamichi Y."/>
            <person name="Nakamura M."/>
            <person name="Meguro A."/>
            <person name="Negishi M."/>
            <person name="Ohta I."/>
            <person name="Ohta T."/>
            <person name="Okamoto M."/>
            <person name="Ono N."/>
            <person name="Saji S."/>
            <person name="Sakaguchi M."/>
            <person name="Sakai K."/>
            <person name="Shibata M."/>
            <person name="Shimokawa T."/>
            <person name="Song J."/>
            <person name="Takazaki Y."/>
            <person name="Terasawa K."/>
            <person name="Tsugane M."/>
            <person name="Tsuji K."/>
            <person name="Ueda S."/>
            <person name="Waki K."/>
            <person name="Yamagata H."/>
            <person name="Yamamoto M."/>
            <person name="Yamamoto S."/>
            <person name="Yamane H."/>
            <person name="Yoshiki S."/>
            <person name="Yoshihara R."/>
            <person name="Yukawa K."/>
            <person name="Zhong H."/>
            <person name="Yano M."/>
            <person name="Yuan Q."/>
            <person name="Ouyang S."/>
            <person name="Liu J."/>
            <person name="Jones K.M."/>
            <person name="Gansberger K."/>
            <person name="Moffat K."/>
            <person name="Hill J."/>
            <person name="Bera J."/>
            <person name="Fadrosh D."/>
            <person name="Jin S."/>
            <person name="Johri S."/>
            <person name="Kim M."/>
            <person name="Overton L."/>
            <person name="Reardon M."/>
            <person name="Tsitrin T."/>
            <person name="Vuong H."/>
            <person name="Weaver B."/>
            <person name="Ciecko A."/>
            <person name="Tallon L."/>
            <person name="Jackson J."/>
            <person name="Pai G."/>
            <person name="Aken S.V."/>
            <person name="Utterback T."/>
            <person name="Reidmuller S."/>
            <person name="Feldblyum T."/>
            <person name="Hsiao J."/>
            <person name="Zismann V."/>
            <person name="Iobst S."/>
            <person name="de Vazeille A.R."/>
            <person name="Buell C.R."/>
            <person name="Ying K."/>
            <person name="Li Y."/>
            <person name="Lu T."/>
            <person name="Huang Y."/>
            <person name="Zhao Q."/>
            <person name="Feng Q."/>
            <person name="Zhang L."/>
            <person name="Zhu J."/>
            <person name="Weng Q."/>
            <person name="Mu J."/>
            <person name="Lu Y."/>
            <person name="Fan D."/>
            <person name="Liu Y."/>
            <person name="Guan J."/>
            <person name="Zhang Y."/>
            <person name="Yu S."/>
            <person name="Liu X."/>
            <person name="Zhang Y."/>
            <person name="Hong G."/>
            <person name="Han B."/>
            <person name="Choisne N."/>
            <person name="Demange N."/>
            <person name="Orjeda G."/>
            <person name="Samain S."/>
            <person name="Cattolico L."/>
            <person name="Pelletier E."/>
            <person name="Couloux A."/>
            <person name="Segurens B."/>
            <person name="Wincker P."/>
            <person name="D'Hont A."/>
            <person name="Scarpelli C."/>
            <person name="Weissenbach J."/>
            <person name="Salanoubat M."/>
            <person name="Quetier F."/>
            <person name="Yu Y."/>
            <person name="Kim H.R."/>
            <person name="Rambo T."/>
            <person name="Currie J."/>
            <person name="Collura K."/>
            <person name="Luo M."/>
            <person name="Yang T."/>
            <person name="Ammiraju J.S.S."/>
            <person name="Engler F."/>
            <person name="Soderlund C."/>
            <person name="Wing R.A."/>
            <person name="Palmer L.E."/>
            <person name="de la Bastide M."/>
            <person name="Spiegel L."/>
            <person name="Nascimento L."/>
            <person name="Zutavern T."/>
            <person name="O'Shaughnessy A."/>
            <person name="Dike S."/>
            <person name="Dedhia N."/>
            <person name="Preston R."/>
            <person name="Balija V."/>
            <person name="McCombie W.R."/>
            <person name="Chow T."/>
            <person name="Chen H."/>
            <person name="Chung M."/>
            <person name="Chen C."/>
            <person name="Shaw J."/>
            <person name="Wu H."/>
            <person name="Hsiao K."/>
            <person name="Chao Y."/>
            <person name="Chu M."/>
            <person name="Cheng C."/>
            <person name="Hour A."/>
            <person name="Lee P."/>
            <person name="Lin S."/>
            <person name="Lin Y."/>
            <person name="Liou J."/>
            <person name="Liu S."/>
            <person name="Hsing Y."/>
            <person name="Raghuvanshi S."/>
            <person name="Mohanty A."/>
            <person name="Bharti A.K."/>
            <person name="Gaur A."/>
            <person name="Gupta V."/>
            <person name="Kumar D."/>
            <person name="Ravi V."/>
            <person name="Vij S."/>
            <person name="Kapur A."/>
            <person name="Khurana P."/>
            <person name="Khurana P."/>
            <person name="Khurana J.P."/>
            <person name="Tyagi A.K."/>
            <person name="Gaikwad K."/>
            <person name="Singh A."/>
            <person name="Dalal V."/>
            <person name="Srivastava S."/>
            <person name="Dixit A."/>
            <person name="Pal A.K."/>
            <person name="Ghazi I.A."/>
            <person name="Yadav M."/>
            <person name="Pandit A."/>
            <person name="Bhargava A."/>
            <person name="Sureshbabu K."/>
            <person name="Batra K."/>
            <person name="Sharma T.R."/>
            <person name="Mohapatra T."/>
            <person name="Singh N.K."/>
            <person name="Messing J."/>
            <person name="Nelson A.B."/>
            <person name="Fuks G."/>
            <person name="Kavchok S."/>
            <person name="Keizer G."/>
            <person name="Linton E."/>
            <person name="Llaca V."/>
            <person name="Song R."/>
            <person name="Tanyolac B."/>
            <person name="Young S."/>
            <person name="Ho-Il K."/>
            <person name="Hahn J.H."/>
            <person name="Sangsakoo G."/>
            <person name="Vanavichit A."/>
            <person name="de Mattos Luiz.A.T."/>
            <person name="Zimmer P.D."/>
            <person name="Malone G."/>
            <person name="Dellagostin O."/>
            <person name="de Oliveira A.C."/>
            <person name="Bevan M."/>
            <person name="Bancroft I."/>
            <person name="Minx P."/>
            <person name="Cordum H."/>
            <person name="Wilson R."/>
            <person name="Cheng Z."/>
            <person name="Jin W."/>
            <person name="Jiang J."/>
            <person name="Leong S.A."/>
            <person name="Iwama H."/>
            <person name="Gojobori T."/>
            <person name="Itoh T."/>
            <person name="Niimura Y."/>
            <person name="Fujii Y."/>
            <person name="Habara T."/>
            <person name="Sakai H."/>
            <person name="Sato Y."/>
            <person name="Wilson G."/>
            <person name="Kumar K."/>
            <person name="McCouch S."/>
            <person name="Juretic N."/>
            <person name="Hoen D."/>
            <person name="Wright S."/>
            <person name="Bruskiewich R."/>
            <person name="Bureau T."/>
            <person name="Miyao A."/>
            <person name="Hirochika H."/>
            <person name="Nishikawa T."/>
            <person name="Kadowaki K."/>
            <person name="Sugiura M."/>
            <person name="Burr B."/>
            <person name="Sasaki T."/>
        </authorList>
    </citation>
    <scope>NUCLEOTIDE SEQUENCE [LARGE SCALE GENOMIC DNA]</scope>
    <source>
        <strain evidence="3">cv. Nipponbare</strain>
    </source>
</reference>
<dbReference type="Proteomes" id="UP000000763">
    <property type="component" value="Chromosome 11"/>
</dbReference>
<organism evidence="2 3">
    <name type="scientific">Oryza sativa subsp. japonica</name>
    <name type="common">Rice</name>
    <dbReference type="NCBI Taxonomy" id="39947"/>
    <lineage>
        <taxon>Eukaryota</taxon>
        <taxon>Viridiplantae</taxon>
        <taxon>Streptophyta</taxon>
        <taxon>Embryophyta</taxon>
        <taxon>Tracheophyta</taxon>
        <taxon>Spermatophyta</taxon>
        <taxon>Magnoliopsida</taxon>
        <taxon>Liliopsida</taxon>
        <taxon>Poales</taxon>
        <taxon>Poaceae</taxon>
        <taxon>BOP clade</taxon>
        <taxon>Oryzoideae</taxon>
        <taxon>Oryzeae</taxon>
        <taxon>Oryzinae</taxon>
        <taxon>Oryza</taxon>
        <taxon>Oryza sativa</taxon>
    </lineage>
</organism>
<proteinExistence type="predicted"/>
<evidence type="ECO:0000256" key="1">
    <source>
        <dbReference type="SAM" id="MobiDB-lite"/>
    </source>
</evidence>
<evidence type="ECO:0008006" key="4">
    <source>
        <dbReference type="Google" id="ProtNLM"/>
    </source>
</evidence>